<sequence>MVVIVVIKAAVVKVINPYIEHSFCIRQIGEHDSSIKSCGSVRLPAQRFFDHVCEIIYRGLEVQLKC</sequence>
<organism evidence="1 2">
    <name type="scientific">Fusarium oxysporum f. sp. cubense</name>
    <dbReference type="NCBI Taxonomy" id="61366"/>
    <lineage>
        <taxon>Eukaryota</taxon>
        <taxon>Fungi</taxon>
        <taxon>Dikarya</taxon>
        <taxon>Ascomycota</taxon>
        <taxon>Pezizomycotina</taxon>
        <taxon>Sordariomycetes</taxon>
        <taxon>Hypocreomycetidae</taxon>
        <taxon>Hypocreales</taxon>
        <taxon>Nectriaceae</taxon>
        <taxon>Fusarium</taxon>
        <taxon>Fusarium oxysporum species complex</taxon>
    </lineage>
</organism>
<accession>A0A5C6SBZ1</accession>
<name>A0A5C6SBZ1_FUSOC</name>
<dbReference type="AlphaFoldDB" id="A0A5C6SBZ1"/>
<gene>
    <name evidence="1" type="ORF">FocTR4_00016733</name>
</gene>
<evidence type="ECO:0000313" key="1">
    <source>
        <dbReference type="EMBL" id="TXB96042.1"/>
    </source>
</evidence>
<comment type="caution">
    <text evidence="1">The sequence shown here is derived from an EMBL/GenBank/DDBJ whole genome shotgun (WGS) entry which is preliminary data.</text>
</comment>
<evidence type="ECO:0000313" key="2">
    <source>
        <dbReference type="Proteomes" id="UP000321331"/>
    </source>
</evidence>
<reference evidence="1 2" key="1">
    <citation type="submission" date="2019-07" db="EMBL/GenBank/DDBJ databases">
        <title>The First High-Quality Draft Genome Sequence of the Causal Agent of the Current Panama Disease Epidemic.</title>
        <authorList>
            <person name="Warmington R.J."/>
            <person name="Kay W."/>
            <person name="Jeffries A."/>
            <person name="Bebber D."/>
            <person name="Moore K."/>
            <person name="Studholme D.J."/>
        </authorList>
    </citation>
    <scope>NUCLEOTIDE SEQUENCE [LARGE SCALE GENOMIC DNA]</scope>
    <source>
        <strain evidence="1 2">TR4</strain>
    </source>
</reference>
<dbReference type="EMBL" id="VMNF01000015">
    <property type="protein sequence ID" value="TXB96042.1"/>
    <property type="molecule type" value="Genomic_DNA"/>
</dbReference>
<proteinExistence type="predicted"/>
<protein>
    <submittedName>
        <fullName evidence="1">Uncharacterized protein</fullName>
    </submittedName>
</protein>
<dbReference type="Proteomes" id="UP000321331">
    <property type="component" value="Unassembled WGS sequence"/>
</dbReference>